<dbReference type="InterPro" id="IPR011041">
    <property type="entry name" value="Quinoprot_gluc/sorb_DH_b-prop"/>
</dbReference>
<dbReference type="SUPFAM" id="SSF50978">
    <property type="entry name" value="WD40 repeat-like"/>
    <property type="match status" value="1"/>
</dbReference>
<evidence type="ECO:0000256" key="2">
    <source>
        <dbReference type="ARBA" id="ARBA00022737"/>
    </source>
</evidence>
<reference evidence="6" key="1">
    <citation type="submission" date="2021-01" db="EMBL/GenBank/DDBJ databases">
        <title>Whole genome shotgun sequence of Actinoplanes siamensis NBRC 109076.</title>
        <authorList>
            <person name="Komaki H."/>
            <person name="Tamura T."/>
        </authorList>
    </citation>
    <scope>NUCLEOTIDE SEQUENCE</scope>
    <source>
        <strain evidence="6">NBRC 109076</strain>
    </source>
</reference>
<keyword evidence="1 3" id="KW-0853">WD repeat</keyword>
<feature type="domain" description="NB-ARC" evidence="5">
    <location>
        <begin position="49"/>
        <end position="191"/>
    </location>
</feature>
<feature type="repeat" description="WD" evidence="3">
    <location>
        <begin position="745"/>
        <end position="778"/>
    </location>
</feature>
<evidence type="ECO:0000256" key="4">
    <source>
        <dbReference type="SAM" id="MobiDB-lite"/>
    </source>
</evidence>
<evidence type="ECO:0000313" key="6">
    <source>
        <dbReference type="EMBL" id="GIF07400.1"/>
    </source>
</evidence>
<dbReference type="EMBL" id="BOMW01000049">
    <property type="protein sequence ID" value="GIF07400.1"/>
    <property type="molecule type" value="Genomic_DNA"/>
</dbReference>
<organism evidence="6 7">
    <name type="scientific">Actinoplanes siamensis</name>
    <dbReference type="NCBI Taxonomy" id="1223317"/>
    <lineage>
        <taxon>Bacteria</taxon>
        <taxon>Bacillati</taxon>
        <taxon>Actinomycetota</taxon>
        <taxon>Actinomycetes</taxon>
        <taxon>Micromonosporales</taxon>
        <taxon>Micromonosporaceae</taxon>
        <taxon>Actinoplanes</taxon>
    </lineage>
</organism>
<dbReference type="PRINTS" id="PR00320">
    <property type="entry name" value="GPROTEINBRPT"/>
</dbReference>
<dbReference type="PROSITE" id="PS00678">
    <property type="entry name" value="WD_REPEATS_1"/>
    <property type="match status" value="2"/>
</dbReference>
<dbReference type="InterPro" id="IPR002182">
    <property type="entry name" value="NB-ARC"/>
</dbReference>
<dbReference type="GO" id="GO:0043531">
    <property type="term" value="F:ADP binding"/>
    <property type="evidence" value="ECO:0007669"/>
    <property type="project" value="InterPro"/>
</dbReference>
<keyword evidence="7" id="KW-1185">Reference proteome</keyword>
<evidence type="ECO:0000256" key="3">
    <source>
        <dbReference type="PROSITE-ProRule" id="PRU00221"/>
    </source>
</evidence>
<accession>A0A919NAU0</accession>
<dbReference type="SMART" id="SM00320">
    <property type="entry name" value="WD40"/>
    <property type="match status" value="10"/>
</dbReference>
<dbReference type="Gene3D" id="3.40.50.300">
    <property type="entry name" value="P-loop containing nucleotide triphosphate hydrolases"/>
    <property type="match status" value="1"/>
</dbReference>
<dbReference type="InterPro" id="IPR015943">
    <property type="entry name" value="WD40/YVTN_repeat-like_dom_sf"/>
</dbReference>
<dbReference type="Gene3D" id="2.130.10.10">
    <property type="entry name" value="YVTN repeat-like/Quinoprotein amine dehydrogenase"/>
    <property type="match status" value="3"/>
</dbReference>
<dbReference type="PANTHER" id="PTHR19879:SF9">
    <property type="entry name" value="TRANSCRIPTION INITIATION FACTOR TFIID SUBUNIT 5"/>
    <property type="match status" value="1"/>
</dbReference>
<feature type="repeat" description="WD" evidence="3">
    <location>
        <begin position="706"/>
        <end position="736"/>
    </location>
</feature>
<dbReference type="AlphaFoldDB" id="A0A919NAU0"/>
<name>A0A919NAU0_9ACTN</name>
<dbReference type="InterPro" id="IPR036388">
    <property type="entry name" value="WH-like_DNA-bd_sf"/>
</dbReference>
<keyword evidence="2" id="KW-0677">Repeat</keyword>
<dbReference type="Pfam" id="PF00400">
    <property type="entry name" value="WD40"/>
    <property type="match status" value="4"/>
</dbReference>
<dbReference type="GO" id="GO:0005829">
    <property type="term" value="C:cytosol"/>
    <property type="evidence" value="ECO:0007669"/>
    <property type="project" value="UniProtKB-ARBA"/>
</dbReference>
<feature type="region of interest" description="Disordered" evidence="4">
    <location>
        <begin position="1"/>
        <end position="39"/>
    </location>
</feature>
<dbReference type="SUPFAM" id="SSF50952">
    <property type="entry name" value="Soluble quinoprotein glucose dehydrogenase"/>
    <property type="match status" value="1"/>
</dbReference>
<sequence>MTDGTQRRRWAGRLRNLDPAPVPQPRPAPSAAAGPGDGLVERTAMRARLRERLRAGDVALHGIGGIGKTTLARQVARDLGDEFPGGVLWAAVGQETTGPALAALITGLLDRLTGDRPGVVTPARAGQLLAAELRRRPPTLLIVDDVWTREQLGPFLGGGRLLITTRVSGLLPAEIPSVHVGAMTHDEATALLTRDLPGLPLPDRTALHALTGRWPLLTAIANGILRGGTAAHQLIDRLGADGWVALDLTVPGERERAVDAFVTAALDPLPDPERRRYLELGIFPQGGRIPEAVLGSLWAAAGGLSSAETGDLCTAFARLGLVERERGALRLSDVLRAYLRNRLPDHEIAQVNRSLVEAVRPRDGAPWWTLSPSDRYLWRHLAFHLREARWWDELFATVTQVRRLAVQISLLGVAAAVADLAGMPDPRAAALCARLSRGAHLLHSIDPAESLTDVLLSRLAGAPELAAEVAAFAAERRSRAGLTARWPLPDVGPDSLLRVITGDSGWLDRVAISPNADWIATSGGDTGVITLHDWTQGTVLARLTGHIGAVKALVATHDGAMIASAGADGTLRLWDVRRRQERTLWAVDGEILGCAAAPSSHRIAAVSASGELIVLDVAGNWRILGHRGSEKLVGCAFLDDDRVLTITEDGAVAGHELRIGRRKTFVAAGRAPVTGFAVGAEWVAVGGADGEIRVHPLRGGGTPVTLGGHRGCVSAMAASGDRIISGAEDGTVRIFDRYGAEVAAVRAHPSWVTGCVVGPDRRTLITAGSDGTIRFWDLPRLVQETVGGPVDWVNSCAVSGSALVSGGEDGAVRCWRNGAGTAIWSGEWPVRRCVVGPDGSWIVAARDDSTVVLRHADQVWEAEVLPGASGCAASAELFAAWGEQGELTVRSVPDGESFRTVHERPIRAAAFLPHHRLVFADDAGLHLWHYRKGRVRPVGSMRGALAIQVVGPAPAGAAGRPAAEGRGAFAVLREGAWGQACGALRDSARRQGLGLLRGGRGSRIAVIGAFGVSLFEARGLRPIATADFPDGPVSHGAVSPDGQWLATTTRTGELRIRPLGATAPRMSTLSGVRQAVLRGGRALPAASRAASPGGAPGWQPVAAMRVDGALFECAWAPDGPDLYAAGRRGIYAFTFRPPGPTPAQRGPAPGDG</sequence>
<comment type="caution">
    <text evidence="6">The sequence shown here is derived from an EMBL/GenBank/DDBJ whole genome shotgun (WGS) entry which is preliminary data.</text>
</comment>
<dbReference type="InterPro" id="IPR027417">
    <property type="entry name" value="P-loop_NTPase"/>
</dbReference>
<dbReference type="Pfam" id="PF00931">
    <property type="entry name" value="NB-ARC"/>
    <property type="match status" value="1"/>
</dbReference>
<feature type="repeat" description="WD" evidence="3">
    <location>
        <begin position="543"/>
        <end position="584"/>
    </location>
</feature>
<evidence type="ECO:0000313" key="7">
    <source>
        <dbReference type="Proteomes" id="UP000629619"/>
    </source>
</evidence>
<dbReference type="RefSeq" id="WP_203682802.1">
    <property type="nucleotide sequence ID" value="NZ_BOMW01000049.1"/>
</dbReference>
<gene>
    <name evidence="6" type="ORF">Asi03nite_49380</name>
</gene>
<dbReference type="PANTHER" id="PTHR19879">
    <property type="entry name" value="TRANSCRIPTION INITIATION FACTOR TFIID"/>
    <property type="match status" value="1"/>
</dbReference>
<dbReference type="InterPro" id="IPR020472">
    <property type="entry name" value="WD40_PAC1"/>
</dbReference>
<evidence type="ECO:0000259" key="5">
    <source>
        <dbReference type="Pfam" id="PF00931"/>
    </source>
</evidence>
<dbReference type="PROSITE" id="PS50294">
    <property type="entry name" value="WD_REPEATS_REGION"/>
    <property type="match status" value="2"/>
</dbReference>
<dbReference type="InterPro" id="IPR019775">
    <property type="entry name" value="WD40_repeat_CS"/>
</dbReference>
<evidence type="ECO:0000256" key="1">
    <source>
        <dbReference type="ARBA" id="ARBA00022574"/>
    </source>
</evidence>
<protein>
    <recommendedName>
        <fullName evidence="5">NB-ARC domain-containing protein</fullName>
    </recommendedName>
</protein>
<dbReference type="CDD" id="cd00200">
    <property type="entry name" value="WD40"/>
    <property type="match status" value="1"/>
</dbReference>
<proteinExistence type="predicted"/>
<dbReference type="Proteomes" id="UP000629619">
    <property type="component" value="Unassembled WGS sequence"/>
</dbReference>
<dbReference type="SUPFAM" id="SSF52540">
    <property type="entry name" value="P-loop containing nucleoside triphosphate hydrolases"/>
    <property type="match status" value="1"/>
</dbReference>
<dbReference type="Gene3D" id="1.10.10.10">
    <property type="entry name" value="Winged helix-like DNA-binding domain superfamily/Winged helix DNA-binding domain"/>
    <property type="match status" value="1"/>
</dbReference>
<dbReference type="InterPro" id="IPR001680">
    <property type="entry name" value="WD40_rpt"/>
</dbReference>
<dbReference type="InterPro" id="IPR036322">
    <property type="entry name" value="WD40_repeat_dom_sf"/>
</dbReference>
<dbReference type="PROSITE" id="PS50082">
    <property type="entry name" value="WD_REPEATS_2"/>
    <property type="match status" value="3"/>
</dbReference>